<dbReference type="EMBL" id="BMXR01000001">
    <property type="protein sequence ID" value="GGX39066.1"/>
    <property type="molecule type" value="Genomic_DNA"/>
</dbReference>
<keyword evidence="3" id="KW-1185">Reference proteome</keyword>
<sequence>MSLSIDRLELTLPASLGRRKHAIHRLFRQELAKLDWPSGDWPTMAVPTINLAHNSTNLGVARHLAQQLHGQAWQRSNGLQPGKSPSIPGTGPSSQGGDA</sequence>
<proteinExistence type="predicted"/>
<dbReference type="Proteomes" id="UP000626148">
    <property type="component" value="Unassembled WGS sequence"/>
</dbReference>
<gene>
    <name evidence="2" type="ORF">GCM10007392_01710</name>
</gene>
<accession>A0A918N5H8</accession>
<dbReference type="RefSeq" id="WP_189606602.1">
    <property type="nucleotide sequence ID" value="NZ_BMXR01000001.1"/>
</dbReference>
<protein>
    <submittedName>
        <fullName evidence="2">Uncharacterized protein</fullName>
    </submittedName>
</protein>
<comment type="caution">
    <text evidence="2">The sequence shown here is derived from an EMBL/GenBank/DDBJ whole genome shotgun (WGS) entry which is preliminary data.</text>
</comment>
<name>A0A918N5H8_9GAMM</name>
<dbReference type="AlphaFoldDB" id="A0A918N5H8"/>
<evidence type="ECO:0000313" key="2">
    <source>
        <dbReference type="EMBL" id="GGX39066.1"/>
    </source>
</evidence>
<evidence type="ECO:0000313" key="3">
    <source>
        <dbReference type="Proteomes" id="UP000626148"/>
    </source>
</evidence>
<reference evidence="2" key="2">
    <citation type="submission" date="2020-09" db="EMBL/GenBank/DDBJ databases">
        <authorList>
            <person name="Sun Q."/>
            <person name="Kim S."/>
        </authorList>
    </citation>
    <scope>NUCLEOTIDE SEQUENCE</scope>
    <source>
        <strain evidence="2">KCTC 22169</strain>
    </source>
</reference>
<evidence type="ECO:0000256" key="1">
    <source>
        <dbReference type="SAM" id="MobiDB-lite"/>
    </source>
</evidence>
<organism evidence="2 3">
    <name type="scientific">Saccharospirillum salsuginis</name>
    <dbReference type="NCBI Taxonomy" id="418750"/>
    <lineage>
        <taxon>Bacteria</taxon>
        <taxon>Pseudomonadati</taxon>
        <taxon>Pseudomonadota</taxon>
        <taxon>Gammaproteobacteria</taxon>
        <taxon>Oceanospirillales</taxon>
        <taxon>Saccharospirillaceae</taxon>
        <taxon>Saccharospirillum</taxon>
    </lineage>
</organism>
<feature type="region of interest" description="Disordered" evidence="1">
    <location>
        <begin position="69"/>
        <end position="99"/>
    </location>
</feature>
<reference evidence="2" key="1">
    <citation type="journal article" date="2014" name="Int. J. Syst. Evol. Microbiol.">
        <title>Complete genome sequence of Corynebacterium casei LMG S-19264T (=DSM 44701T), isolated from a smear-ripened cheese.</title>
        <authorList>
            <consortium name="US DOE Joint Genome Institute (JGI-PGF)"/>
            <person name="Walter F."/>
            <person name="Albersmeier A."/>
            <person name="Kalinowski J."/>
            <person name="Ruckert C."/>
        </authorList>
    </citation>
    <scope>NUCLEOTIDE SEQUENCE</scope>
    <source>
        <strain evidence="2">KCTC 22169</strain>
    </source>
</reference>